<dbReference type="SUPFAM" id="SSF56219">
    <property type="entry name" value="DNase I-like"/>
    <property type="match status" value="1"/>
</dbReference>
<feature type="compositionally biased region" description="Polar residues" evidence="1">
    <location>
        <begin position="1"/>
        <end position="12"/>
    </location>
</feature>
<dbReference type="Gene3D" id="3.60.10.10">
    <property type="entry name" value="Endonuclease/exonuclease/phosphatase"/>
    <property type="match status" value="1"/>
</dbReference>
<evidence type="ECO:0000256" key="1">
    <source>
        <dbReference type="SAM" id="MobiDB-lite"/>
    </source>
</evidence>
<dbReference type="EMBL" id="JAUJYN010000007">
    <property type="protein sequence ID" value="KAK1267557.1"/>
    <property type="molecule type" value="Genomic_DNA"/>
</dbReference>
<reference evidence="2" key="1">
    <citation type="journal article" date="2023" name="Nat. Commun.">
        <title>Diploid and tetraploid genomes of Acorus and the evolution of monocots.</title>
        <authorList>
            <person name="Ma L."/>
            <person name="Liu K.W."/>
            <person name="Li Z."/>
            <person name="Hsiao Y.Y."/>
            <person name="Qi Y."/>
            <person name="Fu T."/>
            <person name="Tang G.D."/>
            <person name="Zhang D."/>
            <person name="Sun W.H."/>
            <person name="Liu D.K."/>
            <person name="Li Y."/>
            <person name="Chen G.Z."/>
            <person name="Liu X.D."/>
            <person name="Liao X.Y."/>
            <person name="Jiang Y.T."/>
            <person name="Yu X."/>
            <person name="Hao Y."/>
            <person name="Huang J."/>
            <person name="Zhao X.W."/>
            <person name="Ke S."/>
            <person name="Chen Y.Y."/>
            <person name="Wu W.L."/>
            <person name="Hsu J.L."/>
            <person name="Lin Y.F."/>
            <person name="Huang M.D."/>
            <person name="Li C.Y."/>
            <person name="Huang L."/>
            <person name="Wang Z.W."/>
            <person name="Zhao X."/>
            <person name="Zhong W.Y."/>
            <person name="Peng D.H."/>
            <person name="Ahmad S."/>
            <person name="Lan S."/>
            <person name="Zhang J.S."/>
            <person name="Tsai W.C."/>
            <person name="Van de Peer Y."/>
            <person name="Liu Z.J."/>
        </authorList>
    </citation>
    <scope>NUCLEOTIDE SEQUENCE</scope>
    <source>
        <strain evidence="2">SCP</strain>
    </source>
</reference>
<dbReference type="InterPro" id="IPR036691">
    <property type="entry name" value="Endo/exonu/phosph_ase_sf"/>
</dbReference>
<organism evidence="2 3">
    <name type="scientific">Acorus gramineus</name>
    <name type="common">Dwarf sweet flag</name>
    <dbReference type="NCBI Taxonomy" id="55184"/>
    <lineage>
        <taxon>Eukaryota</taxon>
        <taxon>Viridiplantae</taxon>
        <taxon>Streptophyta</taxon>
        <taxon>Embryophyta</taxon>
        <taxon>Tracheophyta</taxon>
        <taxon>Spermatophyta</taxon>
        <taxon>Magnoliopsida</taxon>
        <taxon>Liliopsida</taxon>
        <taxon>Acoraceae</taxon>
        <taxon>Acorus</taxon>
    </lineage>
</organism>
<gene>
    <name evidence="2" type="ORF">QJS04_geneDACA002663</name>
</gene>
<dbReference type="PANTHER" id="PTHR33710">
    <property type="entry name" value="BNAC02G09200D PROTEIN"/>
    <property type="match status" value="1"/>
</dbReference>
<evidence type="ECO:0000313" key="2">
    <source>
        <dbReference type="EMBL" id="KAK1267557.1"/>
    </source>
</evidence>
<protein>
    <recommendedName>
        <fullName evidence="4">Endonuclease/exonuclease/phosphatase domain-containing protein</fullName>
    </recommendedName>
</protein>
<accession>A0AAV9AU23</accession>
<dbReference type="Proteomes" id="UP001179952">
    <property type="component" value="Unassembled WGS sequence"/>
</dbReference>
<dbReference type="PANTHER" id="PTHR33710:SF71">
    <property type="entry name" value="ENDONUCLEASE_EXONUCLEASE_PHOSPHATASE DOMAIN-CONTAINING PROTEIN"/>
    <property type="match status" value="1"/>
</dbReference>
<name>A0AAV9AU23_ACOGR</name>
<evidence type="ECO:0008006" key="4">
    <source>
        <dbReference type="Google" id="ProtNLM"/>
    </source>
</evidence>
<proteinExistence type="predicted"/>
<comment type="caution">
    <text evidence="2">The sequence shown here is derived from an EMBL/GenBank/DDBJ whole genome shotgun (WGS) entry which is preliminary data.</text>
</comment>
<reference evidence="2" key="2">
    <citation type="submission" date="2023-06" db="EMBL/GenBank/DDBJ databases">
        <authorList>
            <person name="Ma L."/>
            <person name="Liu K.-W."/>
            <person name="Li Z."/>
            <person name="Hsiao Y.-Y."/>
            <person name="Qi Y."/>
            <person name="Fu T."/>
            <person name="Tang G."/>
            <person name="Zhang D."/>
            <person name="Sun W.-H."/>
            <person name="Liu D.-K."/>
            <person name="Li Y."/>
            <person name="Chen G.-Z."/>
            <person name="Liu X.-D."/>
            <person name="Liao X.-Y."/>
            <person name="Jiang Y.-T."/>
            <person name="Yu X."/>
            <person name="Hao Y."/>
            <person name="Huang J."/>
            <person name="Zhao X.-W."/>
            <person name="Ke S."/>
            <person name="Chen Y.-Y."/>
            <person name="Wu W.-L."/>
            <person name="Hsu J.-L."/>
            <person name="Lin Y.-F."/>
            <person name="Huang M.-D."/>
            <person name="Li C.-Y."/>
            <person name="Huang L."/>
            <person name="Wang Z.-W."/>
            <person name="Zhao X."/>
            <person name="Zhong W.-Y."/>
            <person name="Peng D.-H."/>
            <person name="Ahmad S."/>
            <person name="Lan S."/>
            <person name="Zhang J.-S."/>
            <person name="Tsai W.-C."/>
            <person name="Van De Peer Y."/>
            <person name="Liu Z.-J."/>
        </authorList>
    </citation>
    <scope>NUCLEOTIDE SEQUENCE</scope>
    <source>
        <strain evidence="2">SCP</strain>
        <tissue evidence="2">Leaves</tissue>
    </source>
</reference>
<evidence type="ECO:0000313" key="3">
    <source>
        <dbReference type="Proteomes" id="UP001179952"/>
    </source>
</evidence>
<sequence>MKTGEIASQNCGQPLAREEKDQNTVNTLPTLVPVEEEKELSLSSKDDKPPPAFPPFGKDEGSKAPLLKNHGTPFVALLENKLVASEVELVKKRIFGHCIVDYSHFHNGRGRIWILWLTKSLNITFRSSSDQYVHSVVTLIDSELSFYVTIVYGSNSSADRQILWADLVRKAPHISITWLVGADFNEVRYTNEKLGGCALQTNRLMNFNSCIGQCNLFDLHATGNIMSWNNRQDNRIACRLDRLMANSEWFNLFLEAYTQYLPGSLSDHASMKLIVTPPLRSHLKPFKFFNA</sequence>
<keyword evidence="3" id="KW-1185">Reference proteome</keyword>
<dbReference type="AlphaFoldDB" id="A0AAV9AU23"/>
<feature type="region of interest" description="Disordered" evidence="1">
    <location>
        <begin position="1"/>
        <end position="60"/>
    </location>
</feature>